<comment type="caution">
    <text evidence="1">The sequence shown here is derived from an EMBL/GenBank/DDBJ whole genome shotgun (WGS) entry which is preliminary data.</text>
</comment>
<reference evidence="1 2" key="1">
    <citation type="submission" date="2019-03" db="EMBL/GenBank/DDBJ databases">
        <title>Single cell metagenomics reveals metabolic interactions within the superorganism composed of flagellate Streblomastix strix and complex community of Bacteroidetes bacteria on its surface.</title>
        <authorList>
            <person name="Treitli S.C."/>
            <person name="Kolisko M."/>
            <person name="Husnik F."/>
            <person name="Keeling P."/>
            <person name="Hampl V."/>
        </authorList>
    </citation>
    <scope>NUCLEOTIDE SEQUENCE [LARGE SCALE GENOMIC DNA]</scope>
    <source>
        <strain evidence="1">ST1C</strain>
    </source>
</reference>
<dbReference type="Proteomes" id="UP000324800">
    <property type="component" value="Unassembled WGS sequence"/>
</dbReference>
<gene>
    <name evidence="1" type="ORF">EZS28_032678</name>
</gene>
<organism evidence="1 2">
    <name type="scientific">Streblomastix strix</name>
    <dbReference type="NCBI Taxonomy" id="222440"/>
    <lineage>
        <taxon>Eukaryota</taxon>
        <taxon>Metamonada</taxon>
        <taxon>Preaxostyla</taxon>
        <taxon>Oxymonadida</taxon>
        <taxon>Streblomastigidae</taxon>
        <taxon>Streblomastix</taxon>
    </lineage>
</organism>
<evidence type="ECO:0000313" key="1">
    <source>
        <dbReference type="EMBL" id="KAA6371797.1"/>
    </source>
</evidence>
<accession>A0A5J4UN03</accession>
<evidence type="ECO:0000313" key="2">
    <source>
        <dbReference type="Proteomes" id="UP000324800"/>
    </source>
</evidence>
<sequence length="127" mass="14404">MQKDLEDSSFSSLIQLPNQIPASKTISKPKSHAQLKLDQFLETHSAKQVLPTTKSFKSVPTLFNSNSAKVPVKKSIQQVMTAKKAKGSISQQQEYIINSRMRHTEIFRKATAEEFKCHKISKKIAFR</sequence>
<protein>
    <submittedName>
        <fullName evidence="1">Uncharacterized protein</fullName>
    </submittedName>
</protein>
<name>A0A5J4UN03_9EUKA</name>
<proteinExistence type="predicted"/>
<dbReference type="AlphaFoldDB" id="A0A5J4UN03"/>
<dbReference type="EMBL" id="SNRW01014150">
    <property type="protein sequence ID" value="KAA6371797.1"/>
    <property type="molecule type" value="Genomic_DNA"/>
</dbReference>